<feature type="transmembrane region" description="Helical" evidence="1">
    <location>
        <begin position="7"/>
        <end position="24"/>
    </location>
</feature>
<sequence length="275" mass="31215">MLVYSRLGSIGLGVVLGVIFNISHQGNVDTYTAVLFALISLASNLSVQLMWEIVRYTMAKKKGLDEGVKIPGIRLDFQYAKYATYATLLVTGIHPLLTGTLRNNLVSQGISIWIFPLALILVAEIARKRRLDLQDMGFQVFRGESSLEIATEKLKKFYENPDTLNIWWIPTNYGPIMRTLRWSFFWILNMELILKTRDMLNSIAGPQGNFFDLVAKLLNQSGNDLVLVMTLVFPFVFAFRAITEAWFGFKDLGYIVESERFKTGEKSSYSVISNQ</sequence>
<dbReference type="Proteomes" id="UP000265540">
    <property type="component" value="Unassembled WGS sequence"/>
</dbReference>
<accession>A0A3A4ZB13</accession>
<gene>
    <name evidence="2" type="ORF">C4561_05115</name>
</gene>
<evidence type="ECO:0000313" key="2">
    <source>
        <dbReference type="EMBL" id="RJR26499.1"/>
    </source>
</evidence>
<feature type="transmembrane region" description="Helical" evidence="1">
    <location>
        <begin position="30"/>
        <end position="51"/>
    </location>
</feature>
<keyword evidence="1" id="KW-0812">Transmembrane</keyword>
<feature type="transmembrane region" description="Helical" evidence="1">
    <location>
        <begin position="79"/>
        <end position="97"/>
    </location>
</feature>
<name>A0A3A4ZB13_UNCKA</name>
<feature type="transmembrane region" description="Helical" evidence="1">
    <location>
        <begin position="109"/>
        <end position="126"/>
    </location>
</feature>
<evidence type="ECO:0000256" key="1">
    <source>
        <dbReference type="SAM" id="Phobius"/>
    </source>
</evidence>
<organism evidence="2 3">
    <name type="scientific">candidate division WWE3 bacterium</name>
    <dbReference type="NCBI Taxonomy" id="2053526"/>
    <lineage>
        <taxon>Bacteria</taxon>
        <taxon>Katanobacteria</taxon>
    </lineage>
</organism>
<dbReference type="AlphaFoldDB" id="A0A3A4ZB13"/>
<evidence type="ECO:0000313" key="3">
    <source>
        <dbReference type="Proteomes" id="UP000265540"/>
    </source>
</evidence>
<keyword evidence="1" id="KW-0472">Membrane</keyword>
<feature type="transmembrane region" description="Helical" evidence="1">
    <location>
        <begin position="225"/>
        <end position="242"/>
    </location>
</feature>
<reference evidence="2 3" key="1">
    <citation type="journal article" date="2017" name="ISME J.">
        <title>Energy and carbon metabolisms in a deep terrestrial subsurface fluid microbial community.</title>
        <authorList>
            <person name="Momper L."/>
            <person name="Jungbluth S.P."/>
            <person name="Lee M.D."/>
            <person name="Amend J.P."/>
        </authorList>
    </citation>
    <scope>NUCLEOTIDE SEQUENCE [LARGE SCALE GENOMIC DNA]</scope>
    <source>
        <strain evidence="2">SURF_46</strain>
    </source>
</reference>
<comment type="caution">
    <text evidence="2">The sequence shown here is derived from an EMBL/GenBank/DDBJ whole genome shotgun (WGS) entry which is preliminary data.</text>
</comment>
<protein>
    <submittedName>
        <fullName evidence="2">Uncharacterized protein</fullName>
    </submittedName>
</protein>
<dbReference type="EMBL" id="QZJF01000021">
    <property type="protein sequence ID" value="RJR26499.1"/>
    <property type="molecule type" value="Genomic_DNA"/>
</dbReference>
<proteinExistence type="predicted"/>
<keyword evidence="1" id="KW-1133">Transmembrane helix</keyword>